<dbReference type="AlphaFoldDB" id="A0A9P8CEF1"/>
<sequence>HGYKEGYYFLPNDGAEQDRLHIQHKILRPLLDDKLGLSPVHEATYVVDIVTCTRIWALDFAENPRSHVVRTDLSLI</sequence>
<proteinExistence type="predicted"/>
<dbReference type="OrthoDB" id="2013972at2759"/>
<organism evidence="1 2">
    <name type="scientific">Calycina marina</name>
    <dbReference type="NCBI Taxonomy" id="1763456"/>
    <lineage>
        <taxon>Eukaryota</taxon>
        <taxon>Fungi</taxon>
        <taxon>Dikarya</taxon>
        <taxon>Ascomycota</taxon>
        <taxon>Pezizomycotina</taxon>
        <taxon>Leotiomycetes</taxon>
        <taxon>Helotiales</taxon>
        <taxon>Pezizellaceae</taxon>
        <taxon>Calycina</taxon>
    </lineage>
</organism>
<dbReference type="Proteomes" id="UP000887226">
    <property type="component" value="Unassembled WGS sequence"/>
</dbReference>
<reference evidence="1" key="1">
    <citation type="journal article" date="2021" name="IMA Fungus">
        <title>Genomic characterization of three marine fungi, including Emericellopsis atlantica sp. nov. with signatures of a generalist lifestyle and marine biomass degradation.</title>
        <authorList>
            <person name="Hagestad O.C."/>
            <person name="Hou L."/>
            <person name="Andersen J.H."/>
            <person name="Hansen E.H."/>
            <person name="Altermark B."/>
            <person name="Li C."/>
            <person name="Kuhnert E."/>
            <person name="Cox R.J."/>
            <person name="Crous P.W."/>
            <person name="Spatafora J.W."/>
            <person name="Lail K."/>
            <person name="Amirebrahimi M."/>
            <person name="Lipzen A."/>
            <person name="Pangilinan J."/>
            <person name="Andreopoulos W."/>
            <person name="Hayes R.D."/>
            <person name="Ng V."/>
            <person name="Grigoriev I.V."/>
            <person name="Jackson S.A."/>
            <person name="Sutton T.D.S."/>
            <person name="Dobson A.D.W."/>
            <person name="Rama T."/>
        </authorList>
    </citation>
    <scope>NUCLEOTIDE SEQUENCE</scope>
    <source>
        <strain evidence="1">TRa3180A</strain>
    </source>
</reference>
<protein>
    <submittedName>
        <fullName evidence="1">Uncharacterized protein</fullName>
    </submittedName>
</protein>
<evidence type="ECO:0000313" key="2">
    <source>
        <dbReference type="Proteomes" id="UP000887226"/>
    </source>
</evidence>
<feature type="non-terminal residue" evidence="1">
    <location>
        <position position="1"/>
    </location>
</feature>
<comment type="caution">
    <text evidence="1">The sequence shown here is derived from an EMBL/GenBank/DDBJ whole genome shotgun (WGS) entry which is preliminary data.</text>
</comment>
<gene>
    <name evidence="1" type="ORF">BJ878DRAFT_464761</name>
</gene>
<accession>A0A9P8CEF1</accession>
<evidence type="ECO:0000313" key="1">
    <source>
        <dbReference type="EMBL" id="KAG9242251.1"/>
    </source>
</evidence>
<keyword evidence="2" id="KW-1185">Reference proteome</keyword>
<name>A0A9P8CEF1_9HELO</name>
<dbReference type="EMBL" id="MU254095">
    <property type="protein sequence ID" value="KAG9242251.1"/>
    <property type="molecule type" value="Genomic_DNA"/>
</dbReference>